<evidence type="ECO:0000313" key="10">
    <source>
        <dbReference type="Proteomes" id="UP000614469"/>
    </source>
</evidence>
<dbReference type="PANTHER" id="PTHR33908">
    <property type="entry name" value="MANNOSYLTRANSFERASE YKCB-RELATED"/>
    <property type="match status" value="1"/>
</dbReference>
<organism evidence="9 10">
    <name type="scientific">Candidatus Desulfolinea nitratireducens</name>
    <dbReference type="NCBI Taxonomy" id="2841698"/>
    <lineage>
        <taxon>Bacteria</taxon>
        <taxon>Bacillati</taxon>
        <taxon>Chloroflexota</taxon>
        <taxon>Anaerolineae</taxon>
        <taxon>Anaerolineales</taxon>
        <taxon>Anaerolineales incertae sedis</taxon>
        <taxon>Candidatus Desulfolinea</taxon>
    </lineage>
</organism>
<dbReference type="PANTHER" id="PTHR33908:SF11">
    <property type="entry name" value="MEMBRANE PROTEIN"/>
    <property type="match status" value="1"/>
</dbReference>
<evidence type="ECO:0000256" key="7">
    <source>
        <dbReference type="ARBA" id="ARBA00023136"/>
    </source>
</evidence>
<keyword evidence="3" id="KW-0328">Glycosyltransferase</keyword>
<feature type="transmembrane region" description="Helical" evidence="8">
    <location>
        <begin position="373"/>
        <end position="394"/>
    </location>
</feature>
<evidence type="ECO:0000256" key="6">
    <source>
        <dbReference type="ARBA" id="ARBA00022989"/>
    </source>
</evidence>
<dbReference type="InterPro" id="IPR050297">
    <property type="entry name" value="LipidA_mod_glycosyltrf_83"/>
</dbReference>
<comment type="subcellular location">
    <subcellularLocation>
        <location evidence="1">Cell membrane</location>
        <topology evidence="1">Multi-pass membrane protein</topology>
    </subcellularLocation>
</comment>
<name>A0A8J6NQA1_9CHLR</name>
<evidence type="ECO:0000256" key="4">
    <source>
        <dbReference type="ARBA" id="ARBA00022679"/>
    </source>
</evidence>
<gene>
    <name evidence="9" type="ORF">H8E29_14255</name>
</gene>
<feature type="transmembrane region" description="Helical" evidence="8">
    <location>
        <begin position="666"/>
        <end position="686"/>
    </location>
</feature>
<comment type="caution">
    <text evidence="9">The sequence shown here is derived from an EMBL/GenBank/DDBJ whole genome shotgun (WGS) entry which is preliminary data.</text>
</comment>
<accession>A0A8J6NQA1</accession>
<evidence type="ECO:0000256" key="2">
    <source>
        <dbReference type="ARBA" id="ARBA00022475"/>
    </source>
</evidence>
<feature type="transmembrane region" description="Helical" evidence="8">
    <location>
        <begin position="165"/>
        <end position="184"/>
    </location>
</feature>
<feature type="transmembrane region" description="Helical" evidence="8">
    <location>
        <begin position="623"/>
        <end position="645"/>
    </location>
</feature>
<feature type="transmembrane region" description="Helical" evidence="8">
    <location>
        <begin position="406"/>
        <end position="437"/>
    </location>
</feature>
<keyword evidence="4" id="KW-0808">Transferase</keyword>
<keyword evidence="5 8" id="KW-0812">Transmembrane</keyword>
<feature type="transmembrane region" description="Helical" evidence="8">
    <location>
        <begin position="90"/>
        <end position="112"/>
    </location>
</feature>
<dbReference type="GO" id="GO:0009103">
    <property type="term" value="P:lipopolysaccharide biosynthetic process"/>
    <property type="evidence" value="ECO:0007669"/>
    <property type="project" value="UniProtKB-ARBA"/>
</dbReference>
<evidence type="ECO:0000313" key="9">
    <source>
        <dbReference type="EMBL" id="MBC8336424.1"/>
    </source>
</evidence>
<protein>
    <submittedName>
        <fullName evidence="9">Glycosyltransferase family 39 protein</fullName>
    </submittedName>
</protein>
<dbReference type="Proteomes" id="UP000614469">
    <property type="component" value="Unassembled WGS sequence"/>
</dbReference>
<feature type="transmembrane region" description="Helical" evidence="8">
    <location>
        <begin position="229"/>
        <end position="246"/>
    </location>
</feature>
<dbReference type="EMBL" id="JACNJN010000161">
    <property type="protein sequence ID" value="MBC8336424.1"/>
    <property type="molecule type" value="Genomic_DNA"/>
</dbReference>
<keyword evidence="2" id="KW-1003">Cell membrane</keyword>
<feature type="transmembrane region" description="Helical" evidence="8">
    <location>
        <begin position="124"/>
        <end position="144"/>
    </location>
</feature>
<feature type="transmembrane region" description="Helical" evidence="8">
    <location>
        <begin position="48"/>
        <end position="69"/>
    </location>
</feature>
<sequence length="823" mass="92607">MPPKGMLKYWFFFFLLASLEGGYALFTLLRIPADPTNSFFLGLSISRLSMAGILLSMVFISAWLGVLAWRKPLWRETYLDPGKYPKTFDTLTCLSALSALLVSVGLFLLRFYDPTRFLPLFERAKPLAITIIVLGLQLSIWLLFLRNGFDSKFFKDRKINRAAGIFFGILLAIFAFIAITRIGLTPDAAYWAEPGVALQGWQFGLALLGGFFTSLLSLKIDPHLKKTDLIFAILLWGIAVVIWQSVPMDVLKNSFYGPFAYPLGQSLPYSDAGFYDYLAQGLLLGKGFITSIPPRPLYIVLLAGLHALFGLDYSLIFLGQTLILALFPVVLYFLGNTLHSRSAGVTVALFTIFREWTNLLISSQTRVSNSKMTLTDIPTAFVLSLAALFVIRWLQKRNRQPLSPLIAGGIFGLLLILRTQSMLILPLIVLLALLIFWPRWKEWLVVSLIFLFGVTLSVSPWLTRNTHITGKITFDDPSQLGLLSSQYKFTDNLNSTDFDLANESLSNSILSFALQNPGFVAEFISTHFLATEINGLLALPLIEPFYGFQEPINIYWTNWDGHLSFYNQLLLIFYLAIIALGLGAVWCRFTWIGLTPLIFNLGYALSNGVARFSGWRYDFPVDWVAYFYFGVGFVELLTLLASSFSEDSEKIYSSPPEKVPHQNIKGSSLILFSFLFLLIGSSPLIFENAIPPHFESFSEEALLSKISPFAAEIEVFAAQDGARILIGRLLYPRFYRDGAGLASAHPWPAYAIRDFSRMGFVLIDQQNTQVVFPIKKMPVEFPNAEDVIVLGCQKDDYLEARLIYLMDNQEILLNEKIFVTCTE</sequence>
<dbReference type="GO" id="GO:0016763">
    <property type="term" value="F:pentosyltransferase activity"/>
    <property type="evidence" value="ECO:0007669"/>
    <property type="project" value="TreeGrafter"/>
</dbReference>
<evidence type="ECO:0000256" key="3">
    <source>
        <dbReference type="ARBA" id="ARBA00022676"/>
    </source>
</evidence>
<evidence type="ECO:0000256" key="5">
    <source>
        <dbReference type="ARBA" id="ARBA00022692"/>
    </source>
</evidence>
<evidence type="ECO:0000256" key="8">
    <source>
        <dbReference type="SAM" id="Phobius"/>
    </source>
</evidence>
<dbReference type="AlphaFoldDB" id="A0A8J6NQA1"/>
<evidence type="ECO:0000256" key="1">
    <source>
        <dbReference type="ARBA" id="ARBA00004651"/>
    </source>
</evidence>
<reference evidence="9 10" key="1">
    <citation type="submission" date="2020-08" db="EMBL/GenBank/DDBJ databases">
        <title>Bridging the membrane lipid divide: bacteria of the FCB group superphylum have the potential to synthesize archaeal ether lipids.</title>
        <authorList>
            <person name="Villanueva L."/>
            <person name="Von Meijenfeldt F.A.B."/>
            <person name="Westbye A.B."/>
            <person name="Yadav S."/>
            <person name="Hopmans E.C."/>
            <person name="Dutilh B.E."/>
            <person name="Sinninghe Damste J.S."/>
        </authorList>
    </citation>
    <scope>NUCLEOTIDE SEQUENCE [LARGE SCALE GENOMIC DNA]</scope>
    <source>
        <strain evidence="9">NIOZ-UU36</strain>
    </source>
</reference>
<feature type="transmembrane region" description="Helical" evidence="8">
    <location>
        <begin position="443"/>
        <end position="462"/>
    </location>
</feature>
<keyword evidence="6 8" id="KW-1133">Transmembrane helix</keyword>
<feature type="transmembrane region" description="Helical" evidence="8">
    <location>
        <begin position="569"/>
        <end position="591"/>
    </location>
</feature>
<feature type="transmembrane region" description="Helical" evidence="8">
    <location>
        <begin position="196"/>
        <end position="217"/>
    </location>
</feature>
<dbReference type="GO" id="GO:0005886">
    <property type="term" value="C:plasma membrane"/>
    <property type="evidence" value="ECO:0007669"/>
    <property type="project" value="UniProtKB-SubCell"/>
</dbReference>
<proteinExistence type="predicted"/>
<keyword evidence="7 8" id="KW-0472">Membrane</keyword>